<protein>
    <submittedName>
        <fullName evidence="2">Uncharacterized protein</fullName>
    </submittedName>
</protein>
<reference evidence="2" key="1">
    <citation type="submission" date="2021-06" db="EMBL/GenBank/DDBJ databases">
        <authorList>
            <person name="Hodson N. C."/>
            <person name="Mongue J. A."/>
            <person name="Jaron S. K."/>
        </authorList>
    </citation>
    <scope>NUCLEOTIDE SEQUENCE</scope>
</reference>
<dbReference type="Pfam" id="PF03318">
    <property type="entry name" value="ETX_MTX2"/>
    <property type="match status" value="1"/>
</dbReference>
<comment type="caution">
    <text evidence="2">The sequence shown here is derived from an EMBL/GenBank/DDBJ whole genome shotgun (WGS) entry which is preliminary data.</text>
</comment>
<evidence type="ECO:0000313" key="2">
    <source>
        <dbReference type="EMBL" id="CAG7693062.1"/>
    </source>
</evidence>
<evidence type="ECO:0000313" key="3">
    <source>
        <dbReference type="Proteomes" id="UP000708208"/>
    </source>
</evidence>
<sequence length="435" mass="48139">MVENILIKFLLLALLAIVGASSIQLPCPLVWKTYLLGSPLPSNVICSNTSDSQVAVITGSNRVDKTVIGHYTPSKGAFIVNTVGSVLENPSPVKILVNEHGCDIKWEKAIANNFSSLFLTRNDIKGDKYVGRFESNLAGQVDSSVRSMEYVDGGGKYKQSSDPRLFEVLLSTTSQVHLEYLDINLKSEITGDLDFVGMDDISNMGHGSTVSQTLEHRKYVTETSSFTNTQSWRTSNSVSMNLKLSSTIKVPKINKTLGVSGSIGGSYSWENSGERTEHIGREVQKTLTFARTITLPPNRRVQACTIIAKSERYSSAYTSRGKYTIKGWTGKEIQAFLGDEGCSEGMEIGSDYVTCPEEGNFEGSLYSSSLLIVVDKELETYNCSALEQNIYKLQQMKRNGITQYEEAEVLKLENYIQDMLSPKIMLPHVLTDYEK</sequence>
<evidence type="ECO:0000256" key="1">
    <source>
        <dbReference type="SAM" id="SignalP"/>
    </source>
</evidence>
<gene>
    <name evidence="2" type="ORF">AFUS01_LOCUS3739</name>
</gene>
<feature type="chain" id="PRO_5035295364" evidence="1">
    <location>
        <begin position="21"/>
        <end position="435"/>
    </location>
</feature>
<organism evidence="2 3">
    <name type="scientific">Allacma fusca</name>
    <dbReference type="NCBI Taxonomy" id="39272"/>
    <lineage>
        <taxon>Eukaryota</taxon>
        <taxon>Metazoa</taxon>
        <taxon>Ecdysozoa</taxon>
        <taxon>Arthropoda</taxon>
        <taxon>Hexapoda</taxon>
        <taxon>Collembola</taxon>
        <taxon>Symphypleona</taxon>
        <taxon>Sminthuridae</taxon>
        <taxon>Allacma</taxon>
    </lineage>
</organism>
<dbReference type="Proteomes" id="UP000708208">
    <property type="component" value="Unassembled WGS sequence"/>
</dbReference>
<dbReference type="EMBL" id="CAJVCH010022576">
    <property type="protein sequence ID" value="CAG7693062.1"/>
    <property type="molecule type" value="Genomic_DNA"/>
</dbReference>
<keyword evidence="1" id="KW-0732">Signal</keyword>
<name>A0A8J2NIT5_9HEXA</name>
<accession>A0A8J2NIT5</accession>
<proteinExistence type="predicted"/>
<dbReference type="InterPro" id="IPR004991">
    <property type="entry name" value="Aerolysin-like"/>
</dbReference>
<feature type="signal peptide" evidence="1">
    <location>
        <begin position="1"/>
        <end position="20"/>
    </location>
</feature>
<keyword evidence="3" id="KW-1185">Reference proteome</keyword>
<dbReference type="AlphaFoldDB" id="A0A8J2NIT5"/>